<evidence type="ECO:0000256" key="7">
    <source>
        <dbReference type="ARBA" id="ARBA00047343"/>
    </source>
</evidence>
<dbReference type="PANTHER" id="PTHR46390:SF1">
    <property type="entry name" value="MANNOSE-1-PHOSPHATE GUANYLYLTRANSFERASE"/>
    <property type="match status" value="1"/>
</dbReference>
<dbReference type="EMBL" id="LK932410">
    <property type="protein sequence ID" value="CDS89115.1"/>
    <property type="molecule type" value="Genomic_DNA"/>
</dbReference>
<dbReference type="EMBL" id="DAEQIJ010000017">
    <property type="protein sequence ID" value="HBH2621268.1"/>
    <property type="molecule type" value="Genomic_DNA"/>
</dbReference>
<dbReference type="KEGG" id="pdf:CD630DERM_27790"/>
<dbReference type="PATRIC" id="fig|1496.1372.peg.338"/>
<evidence type="ECO:0000313" key="14">
    <source>
        <dbReference type="EMBL" id="HBH2621268.1"/>
    </source>
</evidence>
<dbReference type="FunFam" id="3.90.550.10:FF:000046">
    <property type="entry name" value="Mannose-1-phosphate guanylyltransferase (GDP)"/>
    <property type="match status" value="1"/>
</dbReference>
<evidence type="ECO:0000256" key="3">
    <source>
        <dbReference type="ARBA" id="ARBA00022679"/>
    </source>
</evidence>
<dbReference type="EMBL" id="CAADAN010000002">
    <property type="protein sequence ID" value="VFD29688.1"/>
    <property type="molecule type" value="Genomic_DNA"/>
</dbReference>
<dbReference type="GeneID" id="66355186"/>
<dbReference type="EMBL" id="FUPS01000006">
    <property type="protein sequence ID" value="SJS43794.1"/>
    <property type="molecule type" value="Genomic_DNA"/>
</dbReference>
<dbReference type="InterPro" id="IPR029044">
    <property type="entry name" value="Nucleotide-diphossugar_trans"/>
</dbReference>
<dbReference type="GO" id="GO:0004475">
    <property type="term" value="F:mannose-1-phosphate guanylyltransferase (GTP) activity"/>
    <property type="evidence" value="ECO:0007669"/>
    <property type="project" value="UniProtKB-EC"/>
</dbReference>
<dbReference type="InterPro" id="IPR051161">
    <property type="entry name" value="Mannose-6P_isomerase_type2"/>
</dbReference>
<comment type="similarity">
    <text evidence="1">Belongs to the mannose-6-phosphate isomerase type 2 family.</text>
</comment>
<dbReference type="EC" id="2.7.7.13" evidence="2"/>
<accession>A0A031WF65</accession>
<dbReference type="Proteomes" id="UP000878956">
    <property type="component" value="Unassembled WGS sequence"/>
</dbReference>
<evidence type="ECO:0000313" key="13">
    <source>
        <dbReference type="EMBL" id="HBH1542200.1"/>
    </source>
</evidence>
<dbReference type="SUPFAM" id="SSF53448">
    <property type="entry name" value="Nucleotide-diphospho-sugar transferases"/>
    <property type="match status" value="1"/>
</dbReference>
<dbReference type="AlphaFoldDB" id="A0A031WF65"/>
<name>A0A031WF65_CLODI</name>
<dbReference type="InterPro" id="IPR005835">
    <property type="entry name" value="NTP_transferase_dom"/>
</dbReference>
<evidence type="ECO:0000313" key="17">
    <source>
        <dbReference type="Proteomes" id="UP000189137"/>
    </source>
</evidence>
<protein>
    <recommendedName>
        <fullName evidence="2">mannose-1-phosphate guanylyltransferase</fullName>
        <ecNumber evidence="2">2.7.7.13</ecNumber>
    </recommendedName>
</protein>
<dbReference type="Pfam" id="PF00483">
    <property type="entry name" value="NTP_transferase"/>
    <property type="match status" value="1"/>
</dbReference>
<feature type="domain" description="Nucleotidyl transferase" evidence="8">
    <location>
        <begin position="5"/>
        <end position="281"/>
    </location>
</feature>
<dbReference type="SUPFAM" id="SSF159283">
    <property type="entry name" value="Guanosine diphospho-D-mannose pyrophosphorylase/mannose-6-phosphate isomerase linker domain"/>
    <property type="match status" value="1"/>
</dbReference>
<evidence type="ECO:0000313" key="11">
    <source>
        <dbReference type="EMBL" id="CDS89115.1"/>
    </source>
</evidence>
<comment type="catalytic activity">
    <reaction evidence="7">
        <text>alpha-D-mannose 1-phosphate + GTP + H(+) = GDP-alpha-D-mannose + diphosphate</text>
        <dbReference type="Rhea" id="RHEA:15229"/>
        <dbReference type="ChEBI" id="CHEBI:15378"/>
        <dbReference type="ChEBI" id="CHEBI:33019"/>
        <dbReference type="ChEBI" id="CHEBI:37565"/>
        <dbReference type="ChEBI" id="CHEBI:57527"/>
        <dbReference type="ChEBI" id="CHEBI:58409"/>
        <dbReference type="EC" id="2.7.7.13"/>
    </reaction>
</comment>
<evidence type="ECO:0000256" key="4">
    <source>
        <dbReference type="ARBA" id="ARBA00022695"/>
    </source>
</evidence>
<dbReference type="InterPro" id="IPR049577">
    <property type="entry name" value="GMPP_N"/>
</dbReference>
<keyword evidence="11" id="KW-0413">Isomerase</keyword>
<dbReference type="Proteomes" id="UP000879542">
    <property type="component" value="Unassembled WGS sequence"/>
</dbReference>
<dbReference type="EMBL" id="LK932523">
    <property type="protein sequence ID" value="CDS88445.1"/>
    <property type="molecule type" value="Genomic_DNA"/>
</dbReference>
<reference evidence="13" key="3">
    <citation type="journal article" date="2018" name="Genome Biol.">
        <title>SKESA: strategic k-mer extension for scrupulous assemblies.</title>
        <authorList>
            <person name="Souvorov A."/>
            <person name="Agarwala R."/>
            <person name="Lipman D.J."/>
        </authorList>
    </citation>
    <scope>NUCLEOTIDE SEQUENCE</scope>
    <source>
        <strain evidence="14">Clostridioides</strain>
        <strain evidence="13">HN1000</strain>
    </source>
</reference>
<proteinExistence type="inferred from homology"/>
<evidence type="ECO:0000256" key="2">
    <source>
        <dbReference type="ARBA" id="ARBA00012387"/>
    </source>
</evidence>
<evidence type="ECO:0000259" key="9">
    <source>
        <dbReference type="Pfam" id="PF22640"/>
    </source>
</evidence>
<feature type="domain" description="MannoseP isomerase/GMP-like beta-helix" evidence="9">
    <location>
        <begin position="294"/>
        <end position="348"/>
    </location>
</feature>
<dbReference type="Proteomes" id="UP000411588">
    <property type="component" value="Unassembled WGS sequence"/>
</dbReference>
<evidence type="ECO:0000256" key="1">
    <source>
        <dbReference type="ARBA" id="ARBA00006115"/>
    </source>
</evidence>
<dbReference type="EMBL" id="DAEPXK010000014">
    <property type="protein sequence ID" value="HBH1542200.1"/>
    <property type="molecule type" value="Genomic_DNA"/>
</dbReference>
<evidence type="ECO:0000313" key="15">
    <source>
        <dbReference type="EMBL" id="SJS43794.1"/>
    </source>
</evidence>
<reference evidence="10" key="1">
    <citation type="submission" date="2014-07" db="EMBL/GenBank/DDBJ databases">
        <authorList>
            <person name="Monot Marc"/>
        </authorList>
    </citation>
    <scope>NUCLEOTIDE SEQUENCE</scope>
    <source>
        <strain evidence="12">7032989</strain>
        <strain evidence="11">7032994</strain>
    </source>
</reference>
<dbReference type="Gene3D" id="3.90.550.10">
    <property type="entry name" value="Spore Coat Polysaccharide Biosynthesis Protein SpsA, Chain A"/>
    <property type="match status" value="1"/>
</dbReference>
<evidence type="ECO:0000313" key="16">
    <source>
        <dbReference type="EMBL" id="VFD29688.1"/>
    </source>
</evidence>
<gene>
    <name evidence="10" type="primary">manC</name>
    <name evidence="15" type="synonym">rfbM</name>
    <name evidence="12" type="ORF">BN1095_20211</name>
    <name evidence="10" type="ORF">BN1096_690062</name>
    <name evidence="11" type="ORF">BN1097_700063</name>
    <name evidence="13" type="ORF">KRM00_001680</name>
    <name evidence="14" type="ORF">KRQ00_003054</name>
    <name evidence="16" type="ORF">SAMEA1402399_00735</name>
    <name evidence="15" type="ORF">SAMEA3375112_02118</name>
</gene>
<dbReference type="GO" id="GO:0016853">
    <property type="term" value="F:isomerase activity"/>
    <property type="evidence" value="ECO:0007669"/>
    <property type="project" value="UniProtKB-KW"/>
</dbReference>
<dbReference type="InterPro" id="IPR054566">
    <property type="entry name" value="ManC/GMP-like_b-helix"/>
</dbReference>
<evidence type="ECO:0000256" key="6">
    <source>
        <dbReference type="ARBA" id="ARBA00023134"/>
    </source>
</evidence>
<sequence length="357" mass="40677">MKVYNVIMAGGGGTRFWPLSRQEVPKQLINLSGEDALINETINRIDSLAKKDDLFIVTNEKQLEALKDIVKDKCLDSNILPEPCARNTAAAIGFAAFNIMKKYGDGVMCVYPADHYIKDEKEFKSILEKAIYIAENNDKLVTIGITPTFPSTGYGYINFNRENTIEDVAYEVVEFVEKPNYEIAKEYVNSKKYVWNSGMFVWKVSKILEDFKRYLPKVYEKLEDISKYLGTKEEMEKIKEIYPTIQSISIDYGIMERSNDVIVVPGDFGWNDVGSWDSLGAIYPTDDEGNIKRGENITIDTKNSIIYSDDKLISTIGISDLIVVSTNDAVMVCRKDKAQDVKKIVEQLKEEDRQEYM</sequence>
<organism evidence="10">
    <name type="scientific">Clostridioides difficile</name>
    <name type="common">Peptoclostridium difficile</name>
    <dbReference type="NCBI Taxonomy" id="1496"/>
    <lineage>
        <taxon>Bacteria</taxon>
        <taxon>Bacillati</taxon>
        <taxon>Bacillota</taxon>
        <taxon>Clostridia</taxon>
        <taxon>Peptostreptococcales</taxon>
        <taxon>Peptostreptococcaceae</taxon>
        <taxon>Clostridioides</taxon>
    </lineage>
</organism>
<dbReference type="EMBL" id="LK932849">
    <property type="protein sequence ID" value="CDS95623.1"/>
    <property type="molecule type" value="Genomic_DNA"/>
</dbReference>
<keyword evidence="4 10" id="KW-0548">Nucleotidyltransferase</keyword>
<evidence type="ECO:0000313" key="10">
    <source>
        <dbReference type="EMBL" id="CDS88445.1"/>
    </source>
</evidence>
<keyword evidence="3 10" id="KW-0808">Transferase</keyword>
<evidence type="ECO:0000313" key="18">
    <source>
        <dbReference type="Proteomes" id="UP000411588"/>
    </source>
</evidence>
<keyword evidence="5" id="KW-0547">Nucleotide-binding</keyword>
<evidence type="ECO:0000313" key="12">
    <source>
        <dbReference type="EMBL" id="CDS95623.1"/>
    </source>
</evidence>
<keyword evidence="6" id="KW-0342">GTP-binding</keyword>
<reference evidence="15 17" key="2">
    <citation type="submission" date="2017-02" db="EMBL/GenBank/DDBJ databases">
        <authorList>
            <consortium name="Pathogen Informatics"/>
        </authorList>
    </citation>
    <scope>NUCLEOTIDE SEQUENCE [LARGE SCALE GENOMIC DNA]</scope>
    <source>
        <strain evidence="18">clo34</strain>
        <strain evidence="16">Clo34</strain>
        <strain evidence="15 17">VRECD0157</strain>
    </source>
</reference>
<dbReference type="Proteomes" id="UP000189137">
    <property type="component" value="Unassembled WGS sequence"/>
</dbReference>
<evidence type="ECO:0000259" key="8">
    <source>
        <dbReference type="Pfam" id="PF00483"/>
    </source>
</evidence>
<dbReference type="GO" id="GO:0009298">
    <property type="term" value="P:GDP-mannose biosynthetic process"/>
    <property type="evidence" value="ECO:0007669"/>
    <property type="project" value="TreeGrafter"/>
</dbReference>
<reference evidence="13" key="4">
    <citation type="submission" date="2021-06" db="EMBL/GenBank/DDBJ databases">
        <authorList>
            <consortium name="NCBI Pathogen Detection Project"/>
        </authorList>
    </citation>
    <scope>NUCLEOTIDE SEQUENCE</scope>
    <source>
        <strain evidence="14">Clostridioides</strain>
        <strain evidence="13">HN1000</strain>
    </source>
</reference>
<evidence type="ECO:0000256" key="5">
    <source>
        <dbReference type="ARBA" id="ARBA00022741"/>
    </source>
</evidence>
<dbReference type="CDD" id="cd02509">
    <property type="entry name" value="GDP-M1P_Guanylyltransferase"/>
    <property type="match status" value="1"/>
</dbReference>
<dbReference type="GO" id="GO:0005525">
    <property type="term" value="F:GTP binding"/>
    <property type="evidence" value="ECO:0007669"/>
    <property type="project" value="UniProtKB-KW"/>
</dbReference>
<dbReference type="RefSeq" id="WP_003426511.1">
    <property type="nucleotide sequence ID" value="NZ_AP025558.1"/>
</dbReference>
<dbReference type="PANTHER" id="PTHR46390">
    <property type="entry name" value="MANNOSE-1-PHOSPHATE GUANYLYLTRANSFERASE"/>
    <property type="match status" value="1"/>
</dbReference>
<dbReference type="Pfam" id="PF22640">
    <property type="entry name" value="ManC_GMP_beta-helix"/>
    <property type="match status" value="1"/>
</dbReference>